<comment type="function">
    <text evidence="11">Produces ATP from ADP in the presence of a proton gradient across the membrane. The catalytic sites are hosted primarily by the beta subunits.</text>
</comment>
<dbReference type="InterPro" id="IPR024034">
    <property type="entry name" value="ATPase_F1/V1_b/a_C"/>
</dbReference>
<organism evidence="13 14">
    <name type="scientific">Clostridium rhizosphaerae</name>
    <dbReference type="NCBI Taxonomy" id="2803861"/>
    <lineage>
        <taxon>Bacteria</taxon>
        <taxon>Bacillati</taxon>
        <taxon>Bacillota</taxon>
        <taxon>Clostridia</taxon>
        <taxon>Eubacteriales</taxon>
        <taxon>Clostridiaceae</taxon>
        <taxon>Clostridium</taxon>
    </lineage>
</organism>
<dbReference type="PROSITE" id="PS00152">
    <property type="entry name" value="ATPASE_ALPHA_BETA"/>
    <property type="match status" value="1"/>
</dbReference>
<dbReference type="InterPro" id="IPR003593">
    <property type="entry name" value="AAA+_ATPase"/>
</dbReference>
<dbReference type="Pfam" id="PF02874">
    <property type="entry name" value="ATP-synt_ab_N"/>
    <property type="match status" value="1"/>
</dbReference>
<gene>
    <name evidence="11 13" type="primary">atpD</name>
    <name evidence="13" type="ORF">JK636_21265</name>
</gene>
<keyword evidence="6 11" id="KW-1278">Translocase</keyword>
<dbReference type="PANTHER" id="PTHR15184:SF71">
    <property type="entry name" value="ATP SYNTHASE SUBUNIT BETA, MITOCHONDRIAL"/>
    <property type="match status" value="1"/>
</dbReference>
<dbReference type="HAMAP" id="MF_01347">
    <property type="entry name" value="ATP_synth_beta_bact"/>
    <property type="match status" value="1"/>
</dbReference>
<dbReference type="RefSeq" id="WP_202750968.1">
    <property type="nucleotide sequence ID" value="NZ_JAESWC010000018.1"/>
</dbReference>
<dbReference type="InterPro" id="IPR005722">
    <property type="entry name" value="ATP_synth_F1_bsu"/>
</dbReference>
<dbReference type="Gene3D" id="2.40.10.170">
    <property type="match status" value="1"/>
</dbReference>
<dbReference type="Pfam" id="PF22919">
    <property type="entry name" value="ATP-synt_VA_C"/>
    <property type="match status" value="1"/>
</dbReference>
<reference evidence="13 14" key="1">
    <citation type="submission" date="2021-01" db="EMBL/GenBank/DDBJ databases">
        <title>Genome public.</title>
        <authorList>
            <person name="Liu C."/>
            <person name="Sun Q."/>
        </authorList>
    </citation>
    <scope>NUCLEOTIDE SEQUENCE [LARGE SCALE GENOMIC DNA]</scope>
    <source>
        <strain evidence="13 14">YIM B02515</strain>
    </source>
</reference>
<protein>
    <recommendedName>
        <fullName evidence="11">ATP synthase subunit beta</fullName>
        <ecNumber evidence="11">7.1.2.2</ecNumber>
    </recommendedName>
    <alternativeName>
        <fullName evidence="11">ATP synthase F1 sector subunit beta</fullName>
    </alternativeName>
    <alternativeName>
        <fullName evidence="11">F-ATPase subunit beta</fullName>
    </alternativeName>
</protein>
<evidence type="ECO:0000256" key="8">
    <source>
        <dbReference type="ARBA" id="ARBA00023136"/>
    </source>
</evidence>
<dbReference type="SMART" id="SM00382">
    <property type="entry name" value="AAA"/>
    <property type="match status" value="1"/>
</dbReference>
<dbReference type="CDD" id="cd01133">
    <property type="entry name" value="F1-ATPase_beta_CD"/>
    <property type="match status" value="1"/>
</dbReference>
<comment type="subcellular location">
    <subcellularLocation>
        <location evidence="11">Cell membrane</location>
        <topology evidence="11">Peripheral membrane protein</topology>
    </subcellularLocation>
    <subcellularLocation>
        <location evidence="1">Membrane</location>
    </subcellularLocation>
</comment>
<evidence type="ECO:0000256" key="9">
    <source>
        <dbReference type="ARBA" id="ARBA00023196"/>
    </source>
</evidence>
<evidence type="ECO:0000313" key="14">
    <source>
        <dbReference type="Proteomes" id="UP000632377"/>
    </source>
</evidence>
<dbReference type="Gene3D" id="1.10.1140.10">
    <property type="entry name" value="Bovine Mitochondrial F1-atpase, Atp Synthase Beta Chain, Chain D, domain 3"/>
    <property type="match status" value="1"/>
</dbReference>
<sequence length="466" mass="50865">MSENIGKVIQVIGPVVDIKFNSENLPSIYNAVEVKTGKDKALIVEVEQHIGDDVVRTIAMDSTEGLKRGMDAIDTGKPISVPVGKETLGRLFNVLGETIDEGEAVKADLYYPIHRPAPTFEEQSVSPEMFETGIKVIDLIAPYQRGGKIGLFGGAGVGKTVLIQELINNIARQHGGISVFTGVGERTREGNDLYFEMKESGVIDKTALVFGQMNEPPGARMRVALTGLTMAEYFRDQGQDVLLFIDNIFRFTQAGSEVSALLGRIPSAVGYQPTLAVEMGALQERITSTKRGSITSVQAVYVPADDLTDPAPATTFAHLDATTVLSRAIVELGIYPAVDPLDSSSRILDPRIVGEEHYKVANDVKHILERYKELQDIIAILGIDELSDEDKLVVQRARKIQRFLSQPFTVGEQFTGIPGKFVSVKETVRGFKEILDGKHDSLPEAAFLFVGTIDEAVENAKKMMGE</sequence>
<comment type="caution">
    <text evidence="13">The sequence shown here is derived from an EMBL/GenBank/DDBJ whole genome shotgun (WGS) entry which is preliminary data.</text>
</comment>
<dbReference type="Proteomes" id="UP000632377">
    <property type="component" value="Unassembled WGS sequence"/>
</dbReference>
<dbReference type="CDD" id="cd18110">
    <property type="entry name" value="ATP-synt_F1_beta_C"/>
    <property type="match status" value="1"/>
</dbReference>
<keyword evidence="9 11" id="KW-0139">CF(1)</keyword>
<evidence type="ECO:0000256" key="3">
    <source>
        <dbReference type="ARBA" id="ARBA00022448"/>
    </source>
</evidence>
<name>A0ABS1TG24_9CLOT</name>
<keyword evidence="14" id="KW-1185">Reference proteome</keyword>
<evidence type="ECO:0000256" key="5">
    <source>
        <dbReference type="ARBA" id="ARBA00022840"/>
    </source>
</evidence>
<dbReference type="SUPFAM" id="SSF47917">
    <property type="entry name" value="C-terminal domain of alpha and beta subunits of F1 ATP synthase"/>
    <property type="match status" value="1"/>
</dbReference>
<dbReference type="PANTHER" id="PTHR15184">
    <property type="entry name" value="ATP SYNTHASE"/>
    <property type="match status" value="1"/>
</dbReference>
<keyword evidence="11" id="KW-1003">Cell membrane</keyword>
<dbReference type="Gene3D" id="3.40.50.300">
    <property type="entry name" value="P-loop containing nucleotide triphosphate hydrolases"/>
    <property type="match status" value="1"/>
</dbReference>
<keyword evidence="8 11" id="KW-0472">Membrane</keyword>
<evidence type="ECO:0000256" key="2">
    <source>
        <dbReference type="ARBA" id="ARBA00008936"/>
    </source>
</evidence>
<keyword evidence="5 11" id="KW-0067">ATP-binding</keyword>
<dbReference type="InterPro" id="IPR000194">
    <property type="entry name" value="ATPase_F1/V1/A1_a/bsu_nucl-bd"/>
</dbReference>
<evidence type="ECO:0000313" key="13">
    <source>
        <dbReference type="EMBL" id="MBL4938245.1"/>
    </source>
</evidence>
<evidence type="ECO:0000256" key="10">
    <source>
        <dbReference type="ARBA" id="ARBA00023310"/>
    </source>
</evidence>
<evidence type="ECO:0000256" key="6">
    <source>
        <dbReference type="ARBA" id="ARBA00022967"/>
    </source>
</evidence>
<dbReference type="SUPFAM" id="SSF52540">
    <property type="entry name" value="P-loop containing nucleoside triphosphate hydrolases"/>
    <property type="match status" value="1"/>
</dbReference>
<dbReference type="InterPro" id="IPR055190">
    <property type="entry name" value="ATP-synt_VA_C"/>
</dbReference>
<keyword evidence="3 11" id="KW-0813">Transport</keyword>
<dbReference type="NCBIfam" id="TIGR01039">
    <property type="entry name" value="atpD"/>
    <property type="match status" value="1"/>
</dbReference>
<dbReference type="InterPro" id="IPR004100">
    <property type="entry name" value="ATPase_F1/V1/A1_a/bsu_N"/>
</dbReference>
<dbReference type="EC" id="7.1.2.2" evidence="11"/>
<feature type="domain" description="AAA+ ATPase" evidence="12">
    <location>
        <begin position="145"/>
        <end position="322"/>
    </location>
</feature>
<keyword evidence="7 11" id="KW-0406">Ion transport</keyword>
<comment type="catalytic activity">
    <reaction evidence="11">
        <text>ATP + H2O + 4 H(+)(in) = ADP + phosphate + 5 H(+)(out)</text>
        <dbReference type="Rhea" id="RHEA:57720"/>
        <dbReference type="ChEBI" id="CHEBI:15377"/>
        <dbReference type="ChEBI" id="CHEBI:15378"/>
        <dbReference type="ChEBI" id="CHEBI:30616"/>
        <dbReference type="ChEBI" id="CHEBI:43474"/>
        <dbReference type="ChEBI" id="CHEBI:456216"/>
        <dbReference type="EC" id="7.1.2.2"/>
    </reaction>
</comment>
<dbReference type="InterPro" id="IPR020003">
    <property type="entry name" value="ATPase_a/bsu_AS"/>
</dbReference>
<dbReference type="EMBL" id="JAESWC010000018">
    <property type="protein sequence ID" value="MBL4938245.1"/>
    <property type="molecule type" value="Genomic_DNA"/>
</dbReference>
<evidence type="ECO:0000256" key="7">
    <source>
        <dbReference type="ARBA" id="ARBA00023065"/>
    </source>
</evidence>
<feature type="binding site" evidence="11">
    <location>
        <begin position="153"/>
        <end position="160"/>
    </location>
    <ligand>
        <name>ATP</name>
        <dbReference type="ChEBI" id="CHEBI:30616"/>
    </ligand>
</feature>
<evidence type="ECO:0000256" key="11">
    <source>
        <dbReference type="HAMAP-Rule" id="MF_01347"/>
    </source>
</evidence>
<evidence type="ECO:0000256" key="1">
    <source>
        <dbReference type="ARBA" id="ARBA00004370"/>
    </source>
</evidence>
<keyword evidence="10 11" id="KW-0066">ATP synthesis</keyword>
<evidence type="ECO:0000256" key="4">
    <source>
        <dbReference type="ARBA" id="ARBA00022741"/>
    </source>
</evidence>
<keyword evidence="11" id="KW-0375">Hydrogen ion transport</keyword>
<proteinExistence type="inferred from homology"/>
<dbReference type="Pfam" id="PF00006">
    <property type="entry name" value="ATP-synt_ab"/>
    <property type="match status" value="1"/>
</dbReference>
<dbReference type="InterPro" id="IPR027417">
    <property type="entry name" value="P-loop_NTPase"/>
</dbReference>
<dbReference type="InterPro" id="IPR036121">
    <property type="entry name" value="ATPase_F1/V1/A1_a/bsu_N_sf"/>
</dbReference>
<dbReference type="CDD" id="cd18115">
    <property type="entry name" value="ATP-synt_F1_beta_N"/>
    <property type="match status" value="1"/>
</dbReference>
<accession>A0ABS1TG24</accession>
<keyword evidence="4 11" id="KW-0547">Nucleotide-binding</keyword>
<evidence type="ECO:0000259" key="12">
    <source>
        <dbReference type="SMART" id="SM00382"/>
    </source>
</evidence>
<dbReference type="InterPro" id="IPR050053">
    <property type="entry name" value="ATPase_alpha/beta_chains"/>
</dbReference>
<dbReference type="SUPFAM" id="SSF50615">
    <property type="entry name" value="N-terminal domain of alpha and beta subunits of F1 ATP synthase"/>
    <property type="match status" value="1"/>
</dbReference>
<comment type="similarity">
    <text evidence="2 11">Belongs to the ATPase alpha/beta chains family.</text>
</comment>